<keyword evidence="1" id="KW-0808">Transferase</keyword>
<dbReference type="Pfam" id="PF13581">
    <property type="entry name" value="HATPase_c_2"/>
    <property type="match status" value="1"/>
</dbReference>
<keyword evidence="1" id="KW-0418">Kinase</keyword>
<gene>
    <name evidence="4" type="ORF">BJ992_000896</name>
</gene>
<proteinExistence type="predicted"/>
<sequence>MSATTTATGRLTTPARVHLGGQSRPVQPVRSAWRDGTRASWVLVPEPTTVPRIRKRVRRQLAEWNVPGCGDTVELLVSETVTNAMRHAWGAVLTLTIENGTCRCEVRDTNPAMPAVCHAHEGDEGGRGIYLMEALADRWGARAEPTGKVVWFEVTCRTPAPTDHDT</sequence>
<protein>
    <submittedName>
        <fullName evidence="4">Anti-sigma regulatory factor (Ser/Thr protein kinase)</fullName>
    </submittedName>
</protein>
<feature type="domain" description="Histidine kinase/HSP90-like ATPase" evidence="3">
    <location>
        <begin position="45"/>
        <end position="152"/>
    </location>
</feature>
<comment type="caution">
    <text evidence="4">The sequence shown here is derived from an EMBL/GenBank/DDBJ whole genome shotgun (WGS) entry which is preliminary data.</text>
</comment>
<dbReference type="EMBL" id="JACHIU010000001">
    <property type="protein sequence ID" value="MBB6471465.1"/>
    <property type="molecule type" value="Genomic_DNA"/>
</dbReference>
<dbReference type="InterPro" id="IPR036890">
    <property type="entry name" value="HATPase_C_sf"/>
</dbReference>
<dbReference type="GO" id="GO:0004674">
    <property type="term" value="F:protein serine/threonine kinase activity"/>
    <property type="evidence" value="ECO:0007669"/>
    <property type="project" value="UniProtKB-KW"/>
</dbReference>
<feature type="compositionally biased region" description="Low complexity" evidence="2">
    <location>
        <begin position="1"/>
        <end position="15"/>
    </location>
</feature>
<evidence type="ECO:0000256" key="1">
    <source>
        <dbReference type="ARBA" id="ARBA00022527"/>
    </source>
</evidence>
<reference evidence="4 5" key="1">
    <citation type="submission" date="2020-08" db="EMBL/GenBank/DDBJ databases">
        <title>Sequencing the genomes of 1000 actinobacteria strains.</title>
        <authorList>
            <person name="Klenk H.-P."/>
        </authorList>
    </citation>
    <scope>NUCLEOTIDE SEQUENCE [LARGE SCALE GENOMIC DNA]</scope>
    <source>
        <strain evidence="4 5">DSM 44936</strain>
    </source>
</reference>
<dbReference type="RefSeq" id="WP_184978667.1">
    <property type="nucleotide sequence ID" value="NZ_BAAALO010000057.1"/>
</dbReference>
<evidence type="ECO:0000313" key="5">
    <source>
        <dbReference type="Proteomes" id="UP000555564"/>
    </source>
</evidence>
<dbReference type="InterPro" id="IPR003594">
    <property type="entry name" value="HATPase_dom"/>
</dbReference>
<keyword evidence="5" id="KW-1185">Reference proteome</keyword>
<dbReference type="InterPro" id="IPR050267">
    <property type="entry name" value="Anti-sigma-factor_SerPK"/>
</dbReference>
<name>A0A7X0IA63_9ACTN</name>
<keyword evidence="1" id="KW-0723">Serine/threonine-protein kinase</keyword>
<dbReference type="PANTHER" id="PTHR35526:SF3">
    <property type="entry name" value="ANTI-SIGMA-F FACTOR RSBW"/>
    <property type="match status" value="1"/>
</dbReference>
<organism evidence="4 5">
    <name type="scientific">Sphaerisporangium rubeum</name>
    <dbReference type="NCBI Taxonomy" id="321317"/>
    <lineage>
        <taxon>Bacteria</taxon>
        <taxon>Bacillati</taxon>
        <taxon>Actinomycetota</taxon>
        <taxon>Actinomycetes</taxon>
        <taxon>Streptosporangiales</taxon>
        <taxon>Streptosporangiaceae</taxon>
        <taxon>Sphaerisporangium</taxon>
    </lineage>
</organism>
<evidence type="ECO:0000313" key="4">
    <source>
        <dbReference type="EMBL" id="MBB6471465.1"/>
    </source>
</evidence>
<dbReference type="PANTHER" id="PTHR35526">
    <property type="entry name" value="ANTI-SIGMA-F FACTOR RSBW-RELATED"/>
    <property type="match status" value="1"/>
</dbReference>
<evidence type="ECO:0000259" key="3">
    <source>
        <dbReference type="Pfam" id="PF13581"/>
    </source>
</evidence>
<dbReference type="AlphaFoldDB" id="A0A7X0IA63"/>
<evidence type="ECO:0000256" key="2">
    <source>
        <dbReference type="SAM" id="MobiDB-lite"/>
    </source>
</evidence>
<feature type="region of interest" description="Disordered" evidence="2">
    <location>
        <begin position="1"/>
        <end position="24"/>
    </location>
</feature>
<dbReference type="Gene3D" id="3.30.565.10">
    <property type="entry name" value="Histidine kinase-like ATPase, C-terminal domain"/>
    <property type="match status" value="1"/>
</dbReference>
<dbReference type="SUPFAM" id="SSF55874">
    <property type="entry name" value="ATPase domain of HSP90 chaperone/DNA topoisomerase II/histidine kinase"/>
    <property type="match status" value="1"/>
</dbReference>
<dbReference type="CDD" id="cd16936">
    <property type="entry name" value="HATPase_RsbW-like"/>
    <property type="match status" value="1"/>
</dbReference>
<accession>A0A7X0IA63</accession>
<dbReference type="Proteomes" id="UP000555564">
    <property type="component" value="Unassembled WGS sequence"/>
</dbReference>